<evidence type="ECO:0000313" key="2">
    <source>
        <dbReference type="EMBL" id="CAK0900058.1"/>
    </source>
</evidence>
<feature type="domain" description="Reverse transcriptase Ty1/copia-type" evidence="1">
    <location>
        <begin position="804"/>
        <end position="1033"/>
    </location>
</feature>
<accession>A0ABN9XP21</accession>
<evidence type="ECO:0000313" key="3">
    <source>
        <dbReference type="Proteomes" id="UP001189429"/>
    </source>
</evidence>
<gene>
    <name evidence="2" type="ORF">PCOR1329_LOCUS77455</name>
</gene>
<dbReference type="Pfam" id="PF07727">
    <property type="entry name" value="RVT_2"/>
    <property type="match status" value="1"/>
</dbReference>
<comment type="caution">
    <text evidence="2">The sequence shown here is derived from an EMBL/GenBank/DDBJ whole genome shotgun (WGS) entry which is preliminary data.</text>
</comment>
<organism evidence="2 3">
    <name type="scientific">Prorocentrum cordatum</name>
    <dbReference type="NCBI Taxonomy" id="2364126"/>
    <lineage>
        <taxon>Eukaryota</taxon>
        <taxon>Sar</taxon>
        <taxon>Alveolata</taxon>
        <taxon>Dinophyceae</taxon>
        <taxon>Prorocentrales</taxon>
        <taxon>Prorocentraceae</taxon>
        <taxon>Prorocentrum</taxon>
    </lineage>
</organism>
<evidence type="ECO:0000259" key="1">
    <source>
        <dbReference type="Pfam" id="PF07727"/>
    </source>
</evidence>
<name>A0ABN9XP21_9DINO</name>
<protein>
    <recommendedName>
        <fullName evidence="1">Reverse transcriptase Ty1/copia-type domain-containing protein</fullName>
    </recommendedName>
</protein>
<dbReference type="Proteomes" id="UP001189429">
    <property type="component" value="Unassembled WGS sequence"/>
</dbReference>
<dbReference type="InterPro" id="IPR013103">
    <property type="entry name" value="RVT_2"/>
</dbReference>
<reference evidence="2" key="1">
    <citation type="submission" date="2023-10" db="EMBL/GenBank/DDBJ databases">
        <authorList>
            <person name="Chen Y."/>
            <person name="Shah S."/>
            <person name="Dougan E. K."/>
            <person name="Thang M."/>
            <person name="Chan C."/>
        </authorList>
    </citation>
    <scope>NUCLEOTIDE SEQUENCE [LARGE SCALE GENOMIC DNA]</scope>
</reference>
<sequence>MPASRSGAQGLFMAEAVKVNDELGPPFSPAWSLGELKQSIRENLPPRNETEAQGAARGISSTKKAELIEEATVVGAHIAPNMTSAVLQKTTLEPTDYTVLIQYPPYAEWAKMEANSESGWELIRTVGVPMKDELADEVKQAADSGGKQANRRVQEEMLSALGQLNQRVERLEEQPRAPSTSDGGFKWVPIRMVWAGSEPRGLGPRRQRWLARCINETDHTEDLEAPLARGGVKLMEVACSPAPILSAKMAEKFGEAIKEHKGAAQLVYDQVAQGKHAHWEWPVKCEGWGHAMIWQMVEDCAMTAVMVAGCQLGEKNEKGDPLLKEIAATPPKMAARMATECPGSHRHGELTGGGLTASTSYYTDEFAKRAARTMIEESLPDYHEFMRKLTETMVPEEQALTAGKEKGSTDADLGSKEYQKIMRWLTSVHGGSGHHSSKAPMLNAPSREGASLQLLRVAEDFQCDAHAEANHHRPTQAPVRLEPMPPKWKRIQPDQSEWGRPQKKARSKFSLITEESYMVRVSKLLYHMTGEAAEHFDSDSIVYEAVPGQAHGHISLAEEAIQATKGTMDRHVVEIPEMTAEEALARAISYCSGETLGWTFKAQRAGRGQGENYTKMHAAGQEYLRQVYPRRIRRAENAKNQALKAAAPSAWAHYFREEKGETKGWFKGLARAFAAETSRPAGGDRGENHAMHPGRVGPVAWLARAGRIIEVDLCQILRKSIRKKGDHPGGTIDEVEAARAASAEETMKERAALMATASPDARDFWTRRGTSLEASVEVPLAGKALKQATRHMGTYMAGQLRKDAMRARWILERKVDEATGEKKPKARIVVLGYTDPEHEHRPTTAPTMTRTSRQMVLQVMSWFGFKGFSADVTGAFTQNRVIQHDLFVMPVKELATALGVSEGAAMRLRKAVRGLVEAAIEWFMTVSEDLEEFGWTKMKMEALRAFVDPEKLDRLIAAKGDLDILAIAGSHVDDFLIGRKESEPRWIAAREKIEERFKWRTWETYKFIQIGVRIVQLVDKSFRMDQSEHIKTIEKADRSPERKKNKAQVLVPIEWSDSSESNQPDRESTKGLADVGMMSWKSSKIDRGCQSSVACETMSAVDGEDELFGDKLQWLGTPGNSIDWRIPEEALSSLPAAVVADAKGLYDKLQTAARTFRGKEKRTDAEAMTLKEGATAANNWAFWVHGDAQLAKSRRDTSQVS</sequence>
<dbReference type="EMBL" id="CAUYUJ010020719">
    <property type="protein sequence ID" value="CAK0900058.1"/>
    <property type="molecule type" value="Genomic_DNA"/>
</dbReference>
<keyword evidence="3" id="KW-1185">Reference proteome</keyword>
<proteinExistence type="predicted"/>